<comment type="subcellular location">
    <subcellularLocation>
        <location evidence="4">Peroxisome membrane</location>
    </subcellularLocation>
</comment>
<feature type="region of interest" description="Disordered" evidence="5">
    <location>
        <begin position="1"/>
        <end position="61"/>
    </location>
</feature>
<dbReference type="AlphaFoldDB" id="A0AA38HF45"/>
<dbReference type="EMBL" id="JAKWFO010000003">
    <property type="protein sequence ID" value="KAI9637751.1"/>
    <property type="molecule type" value="Genomic_DNA"/>
</dbReference>
<dbReference type="GO" id="GO:0005778">
    <property type="term" value="C:peroxisomal membrane"/>
    <property type="evidence" value="ECO:0007669"/>
    <property type="project" value="UniProtKB-SubCell"/>
</dbReference>
<feature type="compositionally biased region" description="Pro residues" evidence="5">
    <location>
        <begin position="42"/>
        <end position="55"/>
    </location>
</feature>
<keyword evidence="2" id="KW-0472">Membrane</keyword>
<evidence type="ECO:0008006" key="8">
    <source>
        <dbReference type="Google" id="ProtNLM"/>
    </source>
</evidence>
<evidence type="ECO:0000313" key="6">
    <source>
        <dbReference type="EMBL" id="KAI9637751.1"/>
    </source>
</evidence>
<evidence type="ECO:0000313" key="7">
    <source>
        <dbReference type="Proteomes" id="UP001164286"/>
    </source>
</evidence>
<reference evidence="6" key="1">
    <citation type="journal article" date="2022" name="G3 (Bethesda)">
        <title>High quality genome of the basidiomycete yeast Dioszegia hungarica PDD-24b-2 isolated from cloud water.</title>
        <authorList>
            <person name="Jarrige D."/>
            <person name="Haridas S."/>
            <person name="Bleykasten-Grosshans C."/>
            <person name="Joly M."/>
            <person name="Nadalig T."/>
            <person name="Sancelme M."/>
            <person name="Vuilleumier S."/>
            <person name="Grigoriev I.V."/>
            <person name="Amato P."/>
            <person name="Bringel F."/>
        </authorList>
    </citation>
    <scope>NUCLEOTIDE SEQUENCE</scope>
    <source>
        <strain evidence="6">PDD-24b-2</strain>
    </source>
</reference>
<evidence type="ECO:0000256" key="2">
    <source>
        <dbReference type="ARBA" id="ARBA00023136"/>
    </source>
</evidence>
<organism evidence="6 7">
    <name type="scientific">Dioszegia hungarica</name>
    <dbReference type="NCBI Taxonomy" id="4972"/>
    <lineage>
        <taxon>Eukaryota</taxon>
        <taxon>Fungi</taxon>
        <taxon>Dikarya</taxon>
        <taxon>Basidiomycota</taxon>
        <taxon>Agaricomycotina</taxon>
        <taxon>Tremellomycetes</taxon>
        <taxon>Tremellales</taxon>
        <taxon>Bulleribasidiaceae</taxon>
        <taxon>Dioszegia</taxon>
    </lineage>
</organism>
<proteinExistence type="predicted"/>
<evidence type="ECO:0000256" key="3">
    <source>
        <dbReference type="ARBA" id="ARBA00023140"/>
    </source>
</evidence>
<evidence type="ECO:0000256" key="1">
    <source>
        <dbReference type="ARBA" id="ARBA00022593"/>
    </source>
</evidence>
<dbReference type="GeneID" id="77727465"/>
<feature type="compositionally biased region" description="Polar residues" evidence="5">
    <location>
        <begin position="29"/>
        <end position="41"/>
    </location>
</feature>
<dbReference type="InterPro" id="IPR008733">
    <property type="entry name" value="PEX11"/>
</dbReference>
<sequence>MSAPLPTMPDSWHLEPPHRSHGHHLSSDPWDTNSPAGSSTPIPIPTHYPNHPAPGPGIQDALGALARNTSSDRRKGKEREREVMELVRYEAPVRFAVMGDMMDTSKGRDKVLKCVQYSLKTYLYLLSLVVRIRPLSRWFLANRKRVTQAVSSLSLTRKCLILLTPLHPLSHLLSPSPTSAPTILRHLMDLASGISDDLFCLSRLGLVSKRLGASGDKWSNRLWFTSTVIALYKLHLQTLPRLRSSVALVVSDDKAQRELSDAEWTNRKLLADLIFSSYDVFHLTWFAEPVKCFTGLAAGIISTTKIYDQHWRASLGKG</sequence>
<gene>
    <name evidence="6" type="ORF">MKK02DRAFT_31329</name>
</gene>
<comment type="caution">
    <text evidence="6">The sequence shown here is derived from an EMBL/GenBank/DDBJ whole genome shotgun (WGS) entry which is preliminary data.</text>
</comment>
<dbReference type="PANTHER" id="PTHR12652">
    <property type="entry name" value="PEROXISOMAL BIOGENESIS FACTOR 11"/>
    <property type="match status" value="1"/>
</dbReference>
<dbReference type="Proteomes" id="UP001164286">
    <property type="component" value="Unassembled WGS sequence"/>
</dbReference>
<dbReference type="GO" id="GO:0016559">
    <property type="term" value="P:peroxisome fission"/>
    <property type="evidence" value="ECO:0007669"/>
    <property type="project" value="InterPro"/>
</dbReference>
<keyword evidence="7" id="KW-1185">Reference proteome</keyword>
<accession>A0AA38HF45</accession>
<evidence type="ECO:0000256" key="4">
    <source>
        <dbReference type="ARBA" id="ARBA00046271"/>
    </source>
</evidence>
<dbReference type="RefSeq" id="XP_052947528.1">
    <property type="nucleotide sequence ID" value="XM_053088260.1"/>
</dbReference>
<name>A0AA38HF45_9TREE</name>
<dbReference type="PANTHER" id="PTHR12652:SF19">
    <property type="entry name" value="PEROXISOMAL BIOGENESIS FACTOR 11"/>
    <property type="match status" value="1"/>
</dbReference>
<dbReference type="Pfam" id="PF05648">
    <property type="entry name" value="PEX11"/>
    <property type="match status" value="1"/>
</dbReference>
<protein>
    <recommendedName>
        <fullName evidence="8">Peroxisomal biogenesis factor 11</fullName>
    </recommendedName>
</protein>
<keyword evidence="1" id="KW-0962">Peroxisome biogenesis</keyword>
<keyword evidence="3" id="KW-0576">Peroxisome</keyword>
<evidence type="ECO:0000256" key="5">
    <source>
        <dbReference type="SAM" id="MobiDB-lite"/>
    </source>
</evidence>